<protein>
    <submittedName>
        <fullName evidence="1">Uncharacterized protein</fullName>
    </submittedName>
</protein>
<dbReference type="AlphaFoldDB" id="A0AA39TM94"/>
<proteinExistence type="predicted"/>
<keyword evidence="2" id="KW-1185">Reference proteome</keyword>
<name>A0AA39TM94_9PEZI</name>
<evidence type="ECO:0000313" key="2">
    <source>
        <dbReference type="Proteomes" id="UP001174934"/>
    </source>
</evidence>
<dbReference type="Proteomes" id="UP001174934">
    <property type="component" value="Unassembled WGS sequence"/>
</dbReference>
<comment type="caution">
    <text evidence="1">The sequence shown here is derived from an EMBL/GenBank/DDBJ whole genome shotgun (WGS) entry which is preliminary data.</text>
</comment>
<accession>A0AA39TM94</accession>
<organism evidence="1 2">
    <name type="scientific">Bombardia bombarda</name>
    <dbReference type="NCBI Taxonomy" id="252184"/>
    <lineage>
        <taxon>Eukaryota</taxon>
        <taxon>Fungi</taxon>
        <taxon>Dikarya</taxon>
        <taxon>Ascomycota</taxon>
        <taxon>Pezizomycotina</taxon>
        <taxon>Sordariomycetes</taxon>
        <taxon>Sordariomycetidae</taxon>
        <taxon>Sordariales</taxon>
        <taxon>Lasiosphaeriaceae</taxon>
        <taxon>Bombardia</taxon>
    </lineage>
</organism>
<dbReference type="EMBL" id="JAULSR010000009">
    <property type="protein sequence ID" value="KAK0612469.1"/>
    <property type="molecule type" value="Genomic_DNA"/>
</dbReference>
<gene>
    <name evidence="1" type="ORF">B0T17DRAFT_511659</name>
</gene>
<evidence type="ECO:0000313" key="1">
    <source>
        <dbReference type="EMBL" id="KAK0612469.1"/>
    </source>
</evidence>
<reference evidence="1" key="1">
    <citation type="submission" date="2023-06" db="EMBL/GenBank/DDBJ databases">
        <title>Genome-scale phylogeny and comparative genomics of the fungal order Sordariales.</title>
        <authorList>
            <consortium name="Lawrence Berkeley National Laboratory"/>
            <person name="Hensen N."/>
            <person name="Bonometti L."/>
            <person name="Westerberg I."/>
            <person name="Brannstrom I.O."/>
            <person name="Guillou S."/>
            <person name="Cros-Aarteil S."/>
            <person name="Calhoun S."/>
            <person name="Haridas S."/>
            <person name="Kuo A."/>
            <person name="Mondo S."/>
            <person name="Pangilinan J."/>
            <person name="Riley R."/>
            <person name="LaButti K."/>
            <person name="Andreopoulos B."/>
            <person name="Lipzen A."/>
            <person name="Chen C."/>
            <person name="Yanf M."/>
            <person name="Daum C."/>
            <person name="Ng V."/>
            <person name="Clum A."/>
            <person name="Steindorff A."/>
            <person name="Ohm R."/>
            <person name="Martin F."/>
            <person name="Silar P."/>
            <person name="Natvig D."/>
            <person name="Lalanne C."/>
            <person name="Gautier V."/>
            <person name="Ament-velasquez S.L."/>
            <person name="Kruys A."/>
            <person name="Hutchinson M.I."/>
            <person name="Powell A.J."/>
            <person name="Barry K."/>
            <person name="Miller A.N."/>
            <person name="Grigoriev I.V."/>
            <person name="Debuchy R."/>
            <person name="Gladieux P."/>
            <person name="Thoren M.H."/>
            <person name="Johannesson H."/>
        </authorList>
    </citation>
    <scope>NUCLEOTIDE SEQUENCE</scope>
    <source>
        <strain evidence="1">SMH3391-2</strain>
    </source>
</reference>
<sequence>MASDARECVRPTRWQCASGPCHDLSPSGTSWVLNRSTSFPTRLAPLAKSGDSGTTSLAMQHQASQPEEATHIKLAGGLNLGSDRLLPFDWIPCHDAASPPGRKPCANCVVVNKHHEPLTFFGANEIEARDRAATERKRLRDTWHGDLRERRDELEKWEGDLEVMCALPSDGERAFSLLLSRFYSGAPSLGDVSNQCRAFAMEVEQRPEVAHITGSLVDAHFDLCRKGRELQLDVDARRWGRQRKKKDEDGNVQR</sequence>